<dbReference type="GeneID" id="37032513"/>
<keyword evidence="3" id="KW-1185">Reference proteome</keyword>
<dbReference type="RefSeq" id="XP_025368626.1">
    <property type="nucleotide sequence ID" value="XM_025510643.1"/>
</dbReference>
<sequence>MHVGRGTMYPGRTPMLRPPSLPRQSLDQFSTHREEKTAPLPKLTRQTQSAPADQHQQQPAPPPVHSPVAFASPSAQFTLPSPVPYRYIVHVRSLATGTPTKLPYSSTLTRQTCLLPLPVHSYIRRCLTVQS</sequence>
<accession>A0A316VV21</accession>
<feature type="region of interest" description="Disordered" evidence="1">
    <location>
        <begin position="1"/>
        <end position="71"/>
    </location>
</feature>
<evidence type="ECO:0000313" key="3">
    <source>
        <dbReference type="Proteomes" id="UP000245783"/>
    </source>
</evidence>
<proteinExistence type="predicted"/>
<evidence type="ECO:0000313" key="2">
    <source>
        <dbReference type="EMBL" id="PWN41466.1"/>
    </source>
</evidence>
<organism evidence="2 3">
    <name type="scientific">Ceraceosorus guamensis</name>
    <dbReference type="NCBI Taxonomy" id="1522189"/>
    <lineage>
        <taxon>Eukaryota</taxon>
        <taxon>Fungi</taxon>
        <taxon>Dikarya</taxon>
        <taxon>Basidiomycota</taxon>
        <taxon>Ustilaginomycotina</taxon>
        <taxon>Exobasidiomycetes</taxon>
        <taxon>Ceraceosorales</taxon>
        <taxon>Ceraceosoraceae</taxon>
        <taxon>Ceraceosorus</taxon>
    </lineage>
</organism>
<gene>
    <name evidence="2" type="ORF">IE81DRAFT_173099</name>
</gene>
<protein>
    <submittedName>
        <fullName evidence="2">Uncharacterized protein</fullName>
    </submittedName>
</protein>
<dbReference type="InParanoid" id="A0A316VV21"/>
<dbReference type="EMBL" id="KZ819392">
    <property type="protein sequence ID" value="PWN41466.1"/>
    <property type="molecule type" value="Genomic_DNA"/>
</dbReference>
<dbReference type="AlphaFoldDB" id="A0A316VV21"/>
<reference evidence="2 3" key="1">
    <citation type="journal article" date="2018" name="Mol. Biol. Evol.">
        <title>Broad Genomic Sampling Reveals a Smut Pathogenic Ancestry of the Fungal Clade Ustilaginomycotina.</title>
        <authorList>
            <person name="Kijpornyongpan T."/>
            <person name="Mondo S.J."/>
            <person name="Barry K."/>
            <person name="Sandor L."/>
            <person name="Lee J."/>
            <person name="Lipzen A."/>
            <person name="Pangilinan J."/>
            <person name="LaButti K."/>
            <person name="Hainaut M."/>
            <person name="Henrissat B."/>
            <person name="Grigoriev I.V."/>
            <person name="Spatafora J.W."/>
            <person name="Aime M.C."/>
        </authorList>
    </citation>
    <scope>NUCLEOTIDE SEQUENCE [LARGE SCALE GENOMIC DNA]</scope>
    <source>
        <strain evidence="2 3">MCA 4658</strain>
    </source>
</reference>
<name>A0A316VV21_9BASI</name>
<evidence type="ECO:0000256" key="1">
    <source>
        <dbReference type="SAM" id="MobiDB-lite"/>
    </source>
</evidence>
<dbReference type="Proteomes" id="UP000245783">
    <property type="component" value="Unassembled WGS sequence"/>
</dbReference>
<feature type="compositionally biased region" description="Low complexity" evidence="1">
    <location>
        <begin position="46"/>
        <end position="58"/>
    </location>
</feature>